<dbReference type="GO" id="GO:0006508">
    <property type="term" value="P:proteolysis"/>
    <property type="evidence" value="ECO:0007669"/>
    <property type="project" value="InterPro"/>
</dbReference>
<feature type="domain" description="Peptidase C1A papain C-terminal" evidence="5">
    <location>
        <begin position="117"/>
        <end position="365"/>
    </location>
</feature>
<dbReference type="SMART" id="SM00645">
    <property type="entry name" value="Pept_C1"/>
    <property type="match status" value="1"/>
</dbReference>
<dbReference type="InterPro" id="IPR013128">
    <property type="entry name" value="Peptidase_C1A"/>
</dbReference>
<organism evidence="7">
    <name type="scientific">Zooxanthella nutricula</name>
    <dbReference type="NCBI Taxonomy" id="1333877"/>
    <lineage>
        <taxon>Eukaryota</taxon>
        <taxon>Sar</taxon>
        <taxon>Alveolata</taxon>
        <taxon>Dinophyceae</taxon>
        <taxon>Peridiniales</taxon>
        <taxon>Peridiniales incertae sedis</taxon>
        <taxon>Zooxanthella</taxon>
    </lineage>
</organism>
<dbReference type="InterPro" id="IPR000169">
    <property type="entry name" value="Pept_cys_AS"/>
</dbReference>
<keyword evidence="3" id="KW-1015">Disulfide bond</keyword>
<evidence type="ECO:0000259" key="6">
    <source>
        <dbReference type="SMART" id="SM00848"/>
    </source>
</evidence>
<sequence>MLNGPAVLFIFAAWLHSIVRGSGSVTNYQAFVREYGVDRADDPLSYEQRERLFQERLRMIDAHNAKPNRLWTAGLNHFADYTKEEFEAMLGHRPSYRGRSERPPLSFLQTRPVSKTIASSMDWRPSISSKVKDQGACGSCWAAASVSAIESRLMIQESKAKSSSLAESGEKVSDVDLSVEQLVDCVKNPNGCGGKGGCEGATSELAFERLLNPRHGLMPASAYKNGYKSGRDWSKTCQEVAGAAKGASLVQSEQAVKLVKADMSVSIGSFLRLKENSARAMEEALQDGPLVASVAAATINPYKKGIFDTCPKNGVVNHAVEMTGYGSENNVNYWTFRNSWGPMWGESGYMRILKGGSGSAASGAASLAEDVTGSDDAEPCGWDNNPQEGVYCNMASEPKSIKVCGMCGILSDSAVPMGIRRHDHTLAA</sequence>
<dbReference type="SUPFAM" id="SSF54001">
    <property type="entry name" value="Cysteine proteinases"/>
    <property type="match status" value="1"/>
</dbReference>
<evidence type="ECO:0000256" key="4">
    <source>
        <dbReference type="SAM" id="SignalP"/>
    </source>
</evidence>
<keyword evidence="4" id="KW-0732">Signal</keyword>
<dbReference type="PROSITE" id="PS00639">
    <property type="entry name" value="THIOL_PROTEASE_HIS"/>
    <property type="match status" value="1"/>
</dbReference>
<dbReference type="PROSITE" id="PS00139">
    <property type="entry name" value="THIOL_PROTEASE_CYS"/>
    <property type="match status" value="1"/>
</dbReference>
<dbReference type="AlphaFoldDB" id="A0A6U6MSF1"/>
<proteinExistence type="inferred from homology"/>
<dbReference type="CDD" id="cd02248">
    <property type="entry name" value="Peptidase_C1A"/>
    <property type="match status" value="1"/>
</dbReference>
<dbReference type="PRINTS" id="PR00705">
    <property type="entry name" value="PAPAIN"/>
</dbReference>
<evidence type="ECO:0000256" key="2">
    <source>
        <dbReference type="ARBA" id="ARBA00023145"/>
    </source>
</evidence>
<feature type="signal peptide" evidence="4">
    <location>
        <begin position="1"/>
        <end position="24"/>
    </location>
</feature>
<evidence type="ECO:0000256" key="3">
    <source>
        <dbReference type="ARBA" id="ARBA00023157"/>
    </source>
</evidence>
<dbReference type="PANTHER" id="PTHR12411">
    <property type="entry name" value="CYSTEINE PROTEASE FAMILY C1-RELATED"/>
    <property type="match status" value="1"/>
</dbReference>
<keyword evidence="2" id="KW-0865">Zymogen</keyword>
<dbReference type="GO" id="GO:0008234">
    <property type="term" value="F:cysteine-type peptidase activity"/>
    <property type="evidence" value="ECO:0007669"/>
    <property type="project" value="InterPro"/>
</dbReference>
<evidence type="ECO:0000256" key="1">
    <source>
        <dbReference type="ARBA" id="ARBA00008455"/>
    </source>
</evidence>
<protein>
    <submittedName>
        <fullName evidence="7">Uncharacterized protein</fullName>
    </submittedName>
</protein>
<evidence type="ECO:0000259" key="5">
    <source>
        <dbReference type="SMART" id="SM00645"/>
    </source>
</evidence>
<gene>
    <name evidence="7" type="ORF">BRAN1462_LOCUS25967</name>
</gene>
<dbReference type="InterPro" id="IPR000668">
    <property type="entry name" value="Peptidase_C1A_C"/>
</dbReference>
<dbReference type="Pfam" id="PF00112">
    <property type="entry name" value="Peptidase_C1"/>
    <property type="match status" value="1"/>
</dbReference>
<dbReference type="InterPro" id="IPR013201">
    <property type="entry name" value="Prot_inhib_I29"/>
</dbReference>
<dbReference type="SMART" id="SM00848">
    <property type="entry name" value="Inhibitor_I29"/>
    <property type="match status" value="1"/>
</dbReference>
<dbReference type="PROSITE" id="PS00640">
    <property type="entry name" value="THIOL_PROTEASE_ASN"/>
    <property type="match status" value="1"/>
</dbReference>
<reference evidence="7" key="1">
    <citation type="submission" date="2021-01" db="EMBL/GenBank/DDBJ databases">
        <authorList>
            <person name="Corre E."/>
            <person name="Pelletier E."/>
            <person name="Niang G."/>
            <person name="Scheremetjew M."/>
            <person name="Finn R."/>
            <person name="Kale V."/>
            <person name="Holt S."/>
            <person name="Cochrane G."/>
            <person name="Meng A."/>
            <person name="Brown T."/>
            <person name="Cohen L."/>
        </authorList>
    </citation>
    <scope>NUCLEOTIDE SEQUENCE</scope>
    <source>
        <strain evidence="7">RCC3387</strain>
    </source>
</reference>
<dbReference type="InterPro" id="IPR039417">
    <property type="entry name" value="Peptidase_C1A_papain-like"/>
</dbReference>
<dbReference type="InterPro" id="IPR025660">
    <property type="entry name" value="Pept_his_AS"/>
</dbReference>
<dbReference type="InterPro" id="IPR025661">
    <property type="entry name" value="Pept_asp_AS"/>
</dbReference>
<feature type="chain" id="PRO_5030160520" evidence="4">
    <location>
        <begin position="25"/>
        <end position="428"/>
    </location>
</feature>
<dbReference type="InterPro" id="IPR038765">
    <property type="entry name" value="Papain-like_cys_pep_sf"/>
</dbReference>
<dbReference type="Gene3D" id="3.90.70.10">
    <property type="entry name" value="Cysteine proteinases"/>
    <property type="match status" value="1"/>
</dbReference>
<dbReference type="Pfam" id="PF08246">
    <property type="entry name" value="Inhibitor_I29"/>
    <property type="match status" value="1"/>
</dbReference>
<evidence type="ECO:0000313" key="7">
    <source>
        <dbReference type="EMBL" id="CAD9565942.1"/>
    </source>
</evidence>
<feature type="domain" description="Cathepsin propeptide inhibitor" evidence="6">
    <location>
        <begin position="28"/>
        <end position="86"/>
    </location>
</feature>
<name>A0A6U6MSF1_9DINO</name>
<dbReference type="EMBL" id="HBGW01041091">
    <property type="protein sequence ID" value="CAD9565942.1"/>
    <property type="molecule type" value="Transcribed_RNA"/>
</dbReference>
<accession>A0A6U6MSF1</accession>
<comment type="similarity">
    <text evidence="1">Belongs to the peptidase C1 family.</text>
</comment>